<reference evidence="1 2" key="1">
    <citation type="journal article" date="2023" name="Nucleic Acids Res.">
        <title>The hologenome of Daphnia magna reveals possible DNA methylation and microbiome-mediated evolution of the host genome.</title>
        <authorList>
            <person name="Chaturvedi A."/>
            <person name="Li X."/>
            <person name="Dhandapani V."/>
            <person name="Marshall H."/>
            <person name="Kissane S."/>
            <person name="Cuenca-Cambronero M."/>
            <person name="Asole G."/>
            <person name="Calvet F."/>
            <person name="Ruiz-Romero M."/>
            <person name="Marangio P."/>
            <person name="Guigo R."/>
            <person name="Rago D."/>
            <person name="Mirbahai L."/>
            <person name="Eastwood N."/>
            <person name="Colbourne J.K."/>
            <person name="Zhou J."/>
            <person name="Mallon E."/>
            <person name="Orsini L."/>
        </authorList>
    </citation>
    <scope>NUCLEOTIDE SEQUENCE [LARGE SCALE GENOMIC DNA]</scope>
    <source>
        <strain evidence="1">LRV0_1</strain>
    </source>
</reference>
<dbReference type="Proteomes" id="UP001234178">
    <property type="component" value="Unassembled WGS sequence"/>
</dbReference>
<name>A0ABQ9Z3Z0_9CRUS</name>
<sequence>MNDDLASFGYLRVLNFPARNVMEVQVLIGMDVQDAHLNLEVRRPPIRVRGPNALLTPFDFSWKSPSKGSGRPNLSQIVRPPKTFMSVPDRVALEQLESTIRHTGRKSGSSRIIRFVIPRDPGTEDNLQKFEMTLHIFGAFSSPTTCSFNLQLLEKKTPVHLQEVMSRIRSEFYVDNLLSSFDEVDEGASASKKLVELLNLGRFKLVHC</sequence>
<comment type="caution">
    <text evidence="1">The sequence shown here is derived from an EMBL/GenBank/DDBJ whole genome shotgun (WGS) entry which is preliminary data.</text>
</comment>
<dbReference type="EMBL" id="JAOYFB010000002">
    <property type="protein sequence ID" value="KAK4007569.1"/>
    <property type="molecule type" value="Genomic_DNA"/>
</dbReference>
<evidence type="ECO:0000313" key="2">
    <source>
        <dbReference type="Proteomes" id="UP001234178"/>
    </source>
</evidence>
<gene>
    <name evidence="1" type="ORF">OUZ56_012727</name>
</gene>
<accession>A0ABQ9Z3Z0</accession>
<proteinExistence type="predicted"/>
<evidence type="ECO:0000313" key="1">
    <source>
        <dbReference type="EMBL" id="KAK4007569.1"/>
    </source>
</evidence>
<keyword evidence="2" id="KW-1185">Reference proteome</keyword>
<protein>
    <submittedName>
        <fullName evidence="1">Uncharacterized protein</fullName>
    </submittedName>
</protein>
<organism evidence="1 2">
    <name type="scientific">Daphnia magna</name>
    <dbReference type="NCBI Taxonomy" id="35525"/>
    <lineage>
        <taxon>Eukaryota</taxon>
        <taxon>Metazoa</taxon>
        <taxon>Ecdysozoa</taxon>
        <taxon>Arthropoda</taxon>
        <taxon>Crustacea</taxon>
        <taxon>Branchiopoda</taxon>
        <taxon>Diplostraca</taxon>
        <taxon>Cladocera</taxon>
        <taxon>Anomopoda</taxon>
        <taxon>Daphniidae</taxon>
        <taxon>Daphnia</taxon>
    </lineage>
</organism>
<dbReference type="PANTHER" id="PTHR47331">
    <property type="entry name" value="PHD-TYPE DOMAIN-CONTAINING PROTEIN"/>
    <property type="match status" value="1"/>
</dbReference>